<dbReference type="Proteomes" id="UP001612741">
    <property type="component" value="Unassembled WGS sequence"/>
</dbReference>
<organism evidence="2 3">
    <name type="scientific">Nonomuraea typhae</name>
    <dbReference type="NCBI Taxonomy" id="2603600"/>
    <lineage>
        <taxon>Bacteria</taxon>
        <taxon>Bacillati</taxon>
        <taxon>Actinomycetota</taxon>
        <taxon>Actinomycetes</taxon>
        <taxon>Streptosporangiales</taxon>
        <taxon>Streptosporangiaceae</taxon>
        <taxon>Nonomuraea</taxon>
    </lineage>
</organism>
<dbReference type="Gene3D" id="3.40.630.30">
    <property type="match status" value="1"/>
</dbReference>
<dbReference type="InterPro" id="IPR016181">
    <property type="entry name" value="Acyl_CoA_acyltransferase"/>
</dbReference>
<keyword evidence="2" id="KW-0808">Transferase</keyword>
<dbReference type="PANTHER" id="PTHR43328">
    <property type="entry name" value="ACETYLTRANSFERASE-RELATED"/>
    <property type="match status" value="1"/>
</dbReference>
<dbReference type="SUPFAM" id="SSF55729">
    <property type="entry name" value="Acyl-CoA N-acyltransferases (Nat)"/>
    <property type="match status" value="1"/>
</dbReference>
<dbReference type="EMBL" id="JBITGY010000001">
    <property type="protein sequence ID" value="MFI6496564.1"/>
    <property type="molecule type" value="Genomic_DNA"/>
</dbReference>
<accession>A0ABW7YPY6</accession>
<name>A0ABW7YPY6_9ACTN</name>
<comment type="caution">
    <text evidence="2">The sequence shown here is derived from an EMBL/GenBank/DDBJ whole genome shotgun (WGS) entry which is preliminary data.</text>
</comment>
<sequence>MSGDVRLRAVEDADLEVFFEQEQDEVASARANFPSRPRERFMTHWRTKVVGDPDVLVRTVLADGDIAGNIVSWTETDGRRFIGYWLGRDHWGKGVGTRALTQFLAEEAVRPLHADPHHGNTASVRLLEKVGFRRSGAVFHEGEEHLLLVLG</sequence>
<feature type="domain" description="N-acetyltransferase" evidence="1">
    <location>
        <begin position="5"/>
        <end position="151"/>
    </location>
</feature>
<dbReference type="Pfam" id="PF13302">
    <property type="entry name" value="Acetyltransf_3"/>
    <property type="match status" value="1"/>
</dbReference>
<gene>
    <name evidence="2" type="ORF">ACIBG2_04215</name>
</gene>
<dbReference type="PANTHER" id="PTHR43328:SF1">
    <property type="entry name" value="N-ACETYLTRANSFERASE DOMAIN-CONTAINING PROTEIN"/>
    <property type="match status" value="1"/>
</dbReference>
<protein>
    <submittedName>
        <fullName evidence="2">GNAT family N-acetyltransferase</fullName>
        <ecNumber evidence="2">2.3.-.-</ecNumber>
    </submittedName>
</protein>
<dbReference type="RefSeq" id="WP_397078761.1">
    <property type="nucleotide sequence ID" value="NZ_JBITGY010000001.1"/>
</dbReference>
<dbReference type="InterPro" id="IPR000182">
    <property type="entry name" value="GNAT_dom"/>
</dbReference>
<dbReference type="PROSITE" id="PS51186">
    <property type="entry name" value="GNAT"/>
    <property type="match status" value="1"/>
</dbReference>
<proteinExistence type="predicted"/>
<keyword evidence="2" id="KW-0012">Acyltransferase</keyword>
<evidence type="ECO:0000259" key="1">
    <source>
        <dbReference type="PROSITE" id="PS51186"/>
    </source>
</evidence>
<dbReference type="GO" id="GO:0016746">
    <property type="term" value="F:acyltransferase activity"/>
    <property type="evidence" value="ECO:0007669"/>
    <property type="project" value="UniProtKB-KW"/>
</dbReference>
<evidence type="ECO:0000313" key="3">
    <source>
        <dbReference type="Proteomes" id="UP001612741"/>
    </source>
</evidence>
<evidence type="ECO:0000313" key="2">
    <source>
        <dbReference type="EMBL" id="MFI6496564.1"/>
    </source>
</evidence>
<reference evidence="2 3" key="1">
    <citation type="submission" date="2024-10" db="EMBL/GenBank/DDBJ databases">
        <title>The Natural Products Discovery Center: Release of the First 8490 Sequenced Strains for Exploring Actinobacteria Biosynthetic Diversity.</title>
        <authorList>
            <person name="Kalkreuter E."/>
            <person name="Kautsar S.A."/>
            <person name="Yang D."/>
            <person name="Bader C.D."/>
            <person name="Teijaro C.N."/>
            <person name="Fluegel L."/>
            <person name="Davis C.M."/>
            <person name="Simpson J.R."/>
            <person name="Lauterbach L."/>
            <person name="Steele A.D."/>
            <person name="Gui C."/>
            <person name="Meng S."/>
            <person name="Li G."/>
            <person name="Viehrig K."/>
            <person name="Ye F."/>
            <person name="Su P."/>
            <person name="Kiefer A.F."/>
            <person name="Nichols A."/>
            <person name="Cepeda A.J."/>
            <person name="Yan W."/>
            <person name="Fan B."/>
            <person name="Jiang Y."/>
            <person name="Adhikari A."/>
            <person name="Zheng C.-J."/>
            <person name="Schuster L."/>
            <person name="Cowan T.M."/>
            <person name="Smanski M.J."/>
            <person name="Chevrette M.G."/>
            <person name="De Carvalho L.P.S."/>
            <person name="Shen B."/>
        </authorList>
    </citation>
    <scope>NUCLEOTIDE SEQUENCE [LARGE SCALE GENOMIC DNA]</scope>
    <source>
        <strain evidence="2 3">NPDC050545</strain>
    </source>
</reference>
<keyword evidence="3" id="KW-1185">Reference proteome</keyword>
<dbReference type="EC" id="2.3.-.-" evidence="2"/>